<keyword evidence="5" id="KW-0560">Oxidoreductase</keyword>
<dbReference type="InterPro" id="IPR016169">
    <property type="entry name" value="FAD-bd_PCMH_sub2"/>
</dbReference>
<dbReference type="InterPro" id="IPR006094">
    <property type="entry name" value="Oxid_FAD_bind_N"/>
</dbReference>
<sequence>MHSLFYFVHILSVVSWVPSILAESICDGACQLGTILKPLLPLLSPNASIVYSSSAAPRWSEFDEPTPGAVVNVATEHDVLVTAGGNAWADTFNLGQKDITINLRALNRIEFNQNRTRVTIQGGTIIQELINSAYLNDARVPTGNSNCVGVLGSTLGGGVGRLMGLYGLGIDNLMSLNIVTAQGIALQVDAQKFPDLWWALRGAGANFAIVTSATMKSYPVAKPENGAWTGSLVFAEDKIEALVDSINRLDLQPEMAIFLYYASTGPPNNNPIVLVNPYYIGTTEDGKSAFSTIYSIGPVAEMTAWTPYNETNDGSNPFCVKGGRKPVHSAGLARLHAPTWRAIWNEYVSFLETPGVGNSIILVEGYSMYAARRFSDSSSAYPFRETVNFHAAAMPWYYNSSIDAQALAFGSRVRDLWRSTDGLEQNSTYINFAFDDSPSTVYGENLPKLRELKRIYDSLGQFDQFFPLS</sequence>
<dbReference type="InterPro" id="IPR016166">
    <property type="entry name" value="FAD-bd_PCMH"/>
</dbReference>
<evidence type="ECO:0000256" key="4">
    <source>
        <dbReference type="ARBA" id="ARBA00022827"/>
    </source>
</evidence>
<dbReference type="SUPFAM" id="SSF56176">
    <property type="entry name" value="FAD-binding/transporter-associated domain-like"/>
    <property type="match status" value="1"/>
</dbReference>
<gene>
    <name evidence="8" type="ORF">G7Y89_g9742</name>
</gene>
<evidence type="ECO:0000256" key="3">
    <source>
        <dbReference type="ARBA" id="ARBA00022729"/>
    </source>
</evidence>
<dbReference type="GO" id="GO:0016491">
    <property type="term" value="F:oxidoreductase activity"/>
    <property type="evidence" value="ECO:0007669"/>
    <property type="project" value="UniProtKB-KW"/>
</dbReference>
<dbReference type="PANTHER" id="PTHR42973">
    <property type="entry name" value="BINDING OXIDOREDUCTASE, PUTATIVE (AFU_ORTHOLOGUE AFUA_1G17690)-RELATED"/>
    <property type="match status" value="1"/>
</dbReference>
<dbReference type="PANTHER" id="PTHR42973:SF32">
    <property type="entry name" value="FAD-LINKED OXIDOREDUCTASE AFOF"/>
    <property type="match status" value="1"/>
</dbReference>
<keyword evidence="3 6" id="KW-0732">Signal</keyword>
<evidence type="ECO:0000256" key="1">
    <source>
        <dbReference type="ARBA" id="ARBA00005466"/>
    </source>
</evidence>
<dbReference type="EMBL" id="JAAMPI010000816">
    <property type="protein sequence ID" value="KAF4628413.1"/>
    <property type="molecule type" value="Genomic_DNA"/>
</dbReference>
<comment type="caution">
    <text evidence="8">The sequence shown here is derived from an EMBL/GenBank/DDBJ whole genome shotgun (WGS) entry which is preliminary data.</text>
</comment>
<organism evidence="8 9">
    <name type="scientific">Cudoniella acicularis</name>
    <dbReference type="NCBI Taxonomy" id="354080"/>
    <lineage>
        <taxon>Eukaryota</taxon>
        <taxon>Fungi</taxon>
        <taxon>Dikarya</taxon>
        <taxon>Ascomycota</taxon>
        <taxon>Pezizomycotina</taxon>
        <taxon>Leotiomycetes</taxon>
        <taxon>Helotiales</taxon>
        <taxon>Tricladiaceae</taxon>
        <taxon>Cudoniella</taxon>
    </lineage>
</organism>
<name>A0A8H4RGB7_9HELO</name>
<dbReference type="PROSITE" id="PS51387">
    <property type="entry name" value="FAD_PCMH"/>
    <property type="match status" value="1"/>
</dbReference>
<dbReference type="Gene3D" id="3.40.462.20">
    <property type="match status" value="1"/>
</dbReference>
<evidence type="ECO:0000259" key="7">
    <source>
        <dbReference type="PROSITE" id="PS51387"/>
    </source>
</evidence>
<dbReference type="OrthoDB" id="415825at2759"/>
<proteinExistence type="inferred from homology"/>
<evidence type="ECO:0000256" key="6">
    <source>
        <dbReference type="SAM" id="SignalP"/>
    </source>
</evidence>
<comment type="similarity">
    <text evidence="1">Belongs to the oxygen-dependent FAD-linked oxidoreductase family.</text>
</comment>
<dbReference type="AlphaFoldDB" id="A0A8H4RGB7"/>
<evidence type="ECO:0000256" key="5">
    <source>
        <dbReference type="ARBA" id="ARBA00023002"/>
    </source>
</evidence>
<dbReference type="Pfam" id="PF01565">
    <property type="entry name" value="FAD_binding_4"/>
    <property type="match status" value="1"/>
</dbReference>
<evidence type="ECO:0000313" key="9">
    <source>
        <dbReference type="Proteomes" id="UP000566819"/>
    </source>
</evidence>
<dbReference type="GO" id="GO:0071949">
    <property type="term" value="F:FAD binding"/>
    <property type="evidence" value="ECO:0007669"/>
    <property type="project" value="InterPro"/>
</dbReference>
<feature type="signal peptide" evidence="6">
    <location>
        <begin position="1"/>
        <end position="22"/>
    </location>
</feature>
<feature type="domain" description="FAD-binding PCMH-type" evidence="7">
    <location>
        <begin position="52"/>
        <end position="220"/>
    </location>
</feature>
<evidence type="ECO:0000256" key="2">
    <source>
        <dbReference type="ARBA" id="ARBA00022630"/>
    </source>
</evidence>
<dbReference type="InterPro" id="IPR036318">
    <property type="entry name" value="FAD-bd_PCMH-like_sf"/>
</dbReference>
<dbReference type="Proteomes" id="UP000566819">
    <property type="component" value="Unassembled WGS sequence"/>
</dbReference>
<evidence type="ECO:0000313" key="8">
    <source>
        <dbReference type="EMBL" id="KAF4628413.1"/>
    </source>
</evidence>
<dbReference type="Gene3D" id="3.30.465.10">
    <property type="match status" value="1"/>
</dbReference>
<feature type="chain" id="PRO_5034995544" description="FAD-binding PCMH-type domain-containing protein" evidence="6">
    <location>
        <begin position="23"/>
        <end position="469"/>
    </location>
</feature>
<keyword evidence="4" id="KW-0274">FAD</keyword>
<keyword evidence="9" id="KW-1185">Reference proteome</keyword>
<reference evidence="8 9" key="1">
    <citation type="submission" date="2020-03" db="EMBL/GenBank/DDBJ databases">
        <title>Draft Genome Sequence of Cudoniella acicularis.</title>
        <authorList>
            <person name="Buettner E."/>
            <person name="Kellner H."/>
        </authorList>
    </citation>
    <scope>NUCLEOTIDE SEQUENCE [LARGE SCALE GENOMIC DNA]</scope>
    <source>
        <strain evidence="8 9">DSM 108380</strain>
    </source>
</reference>
<accession>A0A8H4RGB7</accession>
<dbReference type="InterPro" id="IPR050416">
    <property type="entry name" value="FAD-linked_Oxidoreductase"/>
</dbReference>
<keyword evidence="2" id="KW-0285">Flavoprotein</keyword>
<protein>
    <recommendedName>
        <fullName evidence="7">FAD-binding PCMH-type domain-containing protein</fullName>
    </recommendedName>
</protein>